<dbReference type="GO" id="GO:0048038">
    <property type="term" value="F:quinone binding"/>
    <property type="evidence" value="ECO:0007669"/>
    <property type="project" value="TreeGrafter"/>
</dbReference>
<dbReference type="GO" id="GO:0006633">
    <property type="term" value="P:fatty acid biosynthetic process"/>
    <property type="evidence" value="ECO:0007669"/>
    <property type="project" value="TreeGrafter"/>
</dbReference>
<dbReference type="CDD" id="cd05233">
    <property type="entry name" value="SDR_c"/>
    <property type="match status" value="1"/>
</dbReference>
<accession>A0A1F5WAL5</accession>
<dbReference type="InterPro" id="IPR036291">
    <property type="entry name" value="NAD(P)-bd_dom_sf"/>
</dbReference>
<dbReference type="GO" id="GO:0016616">
    <property type="term" value="F:oxidoreductase activity, acting on the CH-OH group of donors, NAD or NADP as acceptor"/>
    <property type="evidence" value="ECO:0007669"/>
    <property type="project" value="TreeGrafter"/>
</dbReference>
<evidence type="ECO:0000256" key="2">
    <source>
        <dbReference type="ARBA" id="ARBA00023002"/>
    </source>
</evidence>
<dbReference type="Proteomes" id="UP000178743">
    <property type="component" value="Unassembled WGS sequence"/>
</dbReference>
<evidence type="ECO:0008006" key="5">
    <source>
        <dbReference type="Google" id="ProtNLM"/>
    </source>
</evidence>
<sequence length="266" mass="28685">MILKNKKALITGGSGVIGKTIAEFFEREGCDVITASRSGAYPVDVTNQESVKGLMGLVEKKFGALDILVTAAGIYGEIGSLEKCDAEKWLDAIKVNLYGTMLSIKYALPLLKKGGKGKIIAFAGGGDGPLPNFTSYASSKGGVLRLVESLAEELLPYGIEINAISPGLVNSGITRDLIKAGPEHAGKEKYEAALKEASGESKTTSPEKAAELAVFLASEKSNGITGKNISAVWDKWREFPDHLHDIKKSDIYNYRRIRPEDRGYDW</sequence>
<dbReference type="PRINTS" id="PR00081">
    <property type="entry name" value="GDHRDH"/>
</dbReference>
<dbReference type="PRINTS" id="PR00080">
    <property type="entry name" value="SDRFAMILY"/>
</dbReference>
<dbReference type="AlphaFoldDB" id="A0A1F5WAL5"/>
<dbReference type="PROSITE" id="PS00061">
    <property type="entry name" value="ADH_SHORT"/>
    <property type="match status" value="1"/>
</dbReference>
<name>A0A1F5WAL5_9BACT</name>
<proteinExistence type="inferred from homology"/>
<dbReference type="PANTHER" id="PTHR42760:SF133">
    <property type="entry name" value="3-OXOACYL-[ACYL-CARRIER-PROTEIN] REDUCTASE"/>
    <property type="match status" value="1"/>
</dbReference>
<evidence type="ECO:0000313" key="4">
    <source>
        <dbReference type="Proteomes" id="UP000178743"/>
    </source>
</evidence>
<comment type="caution">
    <text evidence="3">The sequence shown here is derived from an EMBL/GenBank/DDBJ whole genome shotgun (WGS) entry which is preliminary data.</text>
</comment>
<organism evidence="3 4">
    <name type="scientific">Candidatus Giovannonibacteria bacterium RIFCSPHIGHO2_02_FULL_45_40</name>
    <dbReference type="NCBI Taxonomy" id="1798337"/>
    <lineage>
        <taxon>Bacteria</taxon>
        <taxon>Candidatus Giovannoniibacteriota</taxon>
    </lineage>
</organism>
<dbReference type="InterPro" id="IPR002347">
    <property type="entry name" value="SDR_fam"/>
</dbReference>
<evidence type="ECO:0000313" key="3">
    <source>
        <dbReference type="EMBL" id="OGF72702.1"/>
    </source>
</evidence>
<evidence type="ECO:0000256" key="1">
    <source>
        <dbReference type="ARBA" id="ARBA00006484"/>
    </source>
</evidence>
<dbReference type="InterPro" id="IPR020904">
    <property type="entry name" value="Sc_DH/Rdtase_CS"/>
</dbReference>
<gene>
    <name evidence="3" type="ORF">A3C05_00295</name>
</gene>
<dbReference type="SUPFAM" id="SSF51735">
    <property type="entry name" value="NAD(P)-binding Rossmann-fold domains"/>
    <property type="match status" value="1"/>
</dbReference>
<keyword evidence="2" id="KW-0560">Oxidoreductase</keyword>
<comment type="similarity">
    <text evidence="1">Belongs to the short-chain dehydrogenases/reductases (SDR) family.</text>
</comment>
<dbReference type="Gene3D" id="3.40.50.720">
    <property type="entry name" value="NAD(P)-binding Rossmann-like Domain"/>
    <property type="match status" value="1"/>
</dbReference>
<protein>
    <recommendedName>
        <fullName evidence="5">Dehydrogenase</fullName>
    </recommendedName>
</protein>
<reference evidence="3 4" key="1">
    <citation type="journal article" date="2016" name="Nat. Commun.">
        <title>Thousands of microbial genomes shed light on interconnected biogeochemical processes in an aquifer system.</title>
        <authorList>
            <person name="Anantharaman K."/>
            <person name="Brown C.T."/>
            <person name="Hug L.A."/>
            <person name="Sharon I."/>
            <person name="Castelle C.J."/>
            <person name="Probst A.J."/>
            <person name="Thomas B.C."/>
            <person name="Singh A."/>
            <person name="Wilkins M.J."/>
            <person name="Karaoz U."/>
            <person name="Brodie E.L."/>
            <person name="Williams K.H."/>
            <person name="Hubbard S.S."/>
            <person name="Banfield J.F."/>
        </authorList>
    </citation>
    <scope>NUCLEOTIDE SEQUENCE [LARGE SCALE GENOMIC DNA]</scope>
</reference>
<dbReference type="PANTHER" id="PTHR42760">
    <property type="entry name" value="SHORT-CHAIN DEHYDROGENASES/REDUCTASES FAMILY MEMBER"/>
    <property type="match status" value="1"/>
</dbReference>
<dbReference type="Pfam" id="PF13561">
    <property type="entry name" value="adh_short_C2"/>
    <property type="match status" value="1"/>
</dbReference>
<dbReference type="EMBL" id="MFHP01000017">
    <property type="protein sequence ID" value="OGF72702.1"/>
    <property type="molecule type" value="Genomic_DNA"/>
</dbReference>